<sequence>MQPATVTGTGLRNLSLSIKPPWVRRGQEAQLHCQYEMEGAPLYSVKWYRGTLEFYRYSPFENPPAKIFPFTGIKVDVSLEQFGGRGDRGGGLRTDMTEVRIPFGPLPCTLRYTLRYVTPYAGLFILSRVHSSHGSQKCSPRSHEVVEPKKKQFRYPYIT</sequence>
<dbReference type="AlphaFoldDB" id="A0A182M382"/>
<dbReference type="SUPFAM" id="SSF48726">
    <property type="entry name" value="Immunoglobulin"/>
    <property type="match status" value="1"/>
</dbReference>
<proteinExistence type="predicted"/>
<protein>
    <recommendedName>
        <fullName evidence="3">Ig-like domain-containing protein</fullName>
    </recommendedName>
</protein>
<accession>A0A182M382</accession>
<organism evidence="1 2">
    <name type="scientific">Anopheles culicifacies</name>
    <dbReference type="NCBI Taxonomy" id="139723"/>
    <lineage>
        <taxon>Eukaryota</taxon>
        <taxon>Metazoa</taxon>
        <taxon>Ecdysozoa</taxon>
        <taxon>Arthropoda</taxon>
        <taxon>Hexapoda</taxon>
        <taxon>Insecta</taxon>
        <taxon>Pterygota</taxon>
        <taxon>Neoptera</taxon>
        <taxon>Endopterygota</taxon>
        <taxon>Diptera</taxon>
        <taxon>Nematocera</taxon>
        <taxon>Culicoidea</taxon>
        <taxon>Culicidae</taxon>
        <taxon>Anophelinae</taxon>
        <taxon>Anopheles</taxon>
        <taxon>culicifacies species complex</taxon>
    </lineage>
</organism>
<dbReference type="VEuPathDB" id="VectorBase:ACUA008352"/>
<keyword evidence="2" id="KW-1185">Reference proteome</keyword>
<dbReference type="InterPro" id="IPR036179">
    <property type="entry name" value="Ig-like_dom_sf"/>
</dbReference>
<name>A0A182M382_9DIPT</name>
<evidence type="ECO:0000313" key="2">
    <source>
        <dbReference type="Proteomes" id="UP000075883"/>
    </source>
</evidence>
<evidence type="ECO:0008006" key="3">
    <source>
        <dbReference type="Google" id="ProtNLM"/>
    </source>
</evidence>
<evidence type="ECO:0000313" key="1">
    <source>
        <dbReference type="EnsemblMetazoa" id="ACUA008352-PA"/>
    </source>
</evidence>
<dbReference type="EMBL" id="AXCM01000156">
    <property type="status" value="NOT_ANNOTATED_CDS"/>
    <property type="molecule type" value="Genomic_DNA"/>
</dbReference>
<dbReference type="EnsemblMetazoa" id="ACUA008352-RA">
    <property type="protein sequence ID" value="ACUA008352-PA"/>
    <property type="gene ID" value="ACUA008352"/>
</dbReference>
<reference evidence="1" key="2">
    <citation type="submission" date="2020-05" db="UniProtKB">
        <authorList>
            <consortium name="EnsemblMetazoa"/>
        </authorList>
    </citation>
    <scope>IDENTIFICATION</scope>
    <source>
        <strain evidence="1">A-37</strain>
    </source>
</reference>
<dbReference type="Proteomes" id="UP000075883">
    <property type="component" value="Unassembled WGS sequence"/>
</dbReference>
<dbReference type="PANTHER" id="PTHR21261">
    <property type="entry name" value="BEAT PROTEIN"/>
    <property type="match status" value="1"/>
</dbReference>
<dbReference type="PANTHER" id="PTHR21261:SF6">
    <property type="entry name" value="BEATEN PATH IIA-RELATED"/>
    <property type="match status" value="1"/>
</dbReference>
<reference evidence="2" key="1">
    <citation type="submission" date="2013-09" db="EMBL/GenBank/DDBJ databases">
        <title>The Genome Sequence of Anopheles culicifacies species A.</title>
        <authorList>
            <consortium name="The Broad Institute Genomics Platform"/>
            <person name="Neafsey D.E."/>
            <person name="Besansky N."/>
            <person name="Howell P."/>
            <person name="Walton C."/>
            <person name="Young S.K."/>
            <person name="Zeng Q."/>
            <person name="Gargeya S."/>
            <person name="Fitzgerald M."/>
            <person name="Haas B."/>
            <person name="Abouelleil A."/>
            <person name="Allen A.W."/>
            <person name="Alvarado L."/>
            <person name="Arachchi H.M."/>
            <person name="Berlin A.M."/>
            <person name="Chapman S.B."/>
            <person name="Gainer-Dewar J."/>
            <person name="Goldberg J."/>
            <person name="Griggs A."/>
            <person name="Gujja S."/>
            <person name="Hansen M."/>
            <person name="Howarth C."/>
            <person name="Imamovic A."/>
            <person name="Ireland A."/>
            <person name="Larimer J."/>
            <person name="McCowan C."/>
            <person name="Murphy C."/>
            <person name="Pearson M."/>
            <person name="Poon T.W."/>
            <person name="Priest M."/>
            <person name="Roberts A."/>
            <person name="Saif S."/>
            <person name="Shea T."/>
            <person name="Sisk P."/>
            <person name="Sykes S."/>
            <person name="Wortman J."/>
            <person name="Nusbaum C."/>
            <person name="Birren B."/>
        </authorList>
    </citation>
    <scope>NUCLEOTIDE SEQUENCE [LARGE SCALE GENOMIC DNA]</scope>
    <source>
        <strain evidence="2">A-37</strain>
    </source>
</reference>
<dbReference type="STRING" id="139723.A0A182M382"/>